<dbReference type="AlphaFoldDB" id="A0A088B2W8"/>
<evidence type="ECO:0000313" key="1">
    <source>
        <dbReference type="EMBL" id="AGO88302.1"/>
    </source>
</evidence>
<protein>
    <submittedName>
        <fullName evidence="1">Protein of unassigned function</fullName>
    </submittedName>
</protein>
<name>A0A088B2W8_9HYPH</name>
<organism evidence="1">
    <name type="scientific">Methylobacterium oryzae CBMB20</name>
    <dbReference type="NCBI Taxonomy" id="693986"/>
    <lineage>
        <taxon>Bacteria</taxon>
        <taxon>Pseudomonadati</taxon>
        <taxon>Pseudomonadota</taxon>
        <taxon>Alphaproteobacteria</taxon>
        <taxon>Hyphomicrobiales</taxon>
        <taxon>Methylobacteriaceae</taxon>
        <taxon>Methylobacterium</taxon>
    </lineage>
</organism>
<gene>
    <name evidence="1" type="ORF">MOC_1p0064</name>
</gene>
<proteinExistence type="predicted"/>
<keyword evidence="1" id="KW-0614">Plasmid</keyword>
<geneLocation type="plasmid" evidence="1">
    <name>pMOC1</name>
</geneLocation>
<sequence>MLLERGIITMAKNDFLFVAPPLTIPEVDLDYAIKSIDEVVTDIDHYVD</sequence>
<dbReference type="InterPro" id="IPR015422">
    <property type="entry name" value="PyrdxlP-dep_Trfase_small"/>
</dbReference>
<reference evidence="1" key="1">
    <citation type="journal article" date="2014" name="PLoS ONE">
        <title>Genome Information of Methylobacterium oryzae, a Plant-Probiotic Methylotroph in the Phyllosphere.</title>
        <authorList>
            <person name="Kwak M.J."/>
            <person name="Jeong H."/>
            <person name="Madhaiyan M."/>
            <person name="Lee Y."/>
            <person name="Sa T.M."/>
            <person name="Oh T.K."/>
            <person name="Kim J.F."/>
        </authorList>
    </citation>
    <scope>NUCLEOTIDE SEQUENCE</scope>
    <source>
        <strain evidence="1">CBMB20</strain>
        <plasmid evidence="1">pMOC1</plasmid>
    </source>
</reference>
<dbReference type="EMBL" id="JX627580">
    <property type="protein sequence ID" value="AGO88302.1"/>
    <property type="molecule type" value="Genomic_DNA"/>
</dbReference>
<dbReference type="Gene3D" id="3.90.1150.10">
    <property type="entry name" value="Aspartate Aminotransferase, domain 1"/>
    <property type="match status" value="1"/>
</dbReference>
<accession>A0A088B2W8</accession>